<dbReference type="PANTHER" id="PTHR44144:SF1">
    <property type="entry name" value="DNAJ HOMOLOG SUBFAMILY C MEMBER 9"/>
    <property type="match status" value="1"/>
</dbReference>
<reference evidence="3 4" key="1">
    <citation type="journal article" date="2016" name="Mol. Biol. Evol.">
        <title>Comparative Genomics of Early-Diverging Mushroom-Forming Fungi Provides Insights into the Origins of Lignocellulose Decay Capabilities.</title>
        <authorList>
            <person name="Nagy L.G."/>
            <person name="Riley R."/>
            <person name="Tritt A."/>
            <person name="Adam C."/>
            <person name="Daum C."/>
            <person name="Floudas D."/>
            <person name="Sun H."/>
            <person name="Yadav J.S."/>
            <person name="Pangilinan J."/>
            <person name="Larsson K.H."/>
            <person name="Matsuura K."/>
            <person name="Barry K."/>
            <person name="Labutti K."/>
            <person name="Kuo R."/>
            <person name="Ohm R.A."/>
            <person name="Bhattacharya S.S."/>
            <person name="Shirouzu T."/>
            <person name="Yoshinaga Y."/>
            <person name="Martin F.M."/>
            <person name="Grigoriev I.V."/>
            <person name="Hibbett D.S."/>
        </authorList>
    </citation>
    <scope>NUCLEOTIDE SEQUENCE [LARGE SCALE GENOMIC DNA]</scope>
    <source>
        <strain evidence="3 4">HHB10207 ss-3</strain>
    </source>
</reference>
<gene>
    <name evidence="3" type="ORF">SISSUDRAFT_974290</name>
</gene>
<dbReference type="InterPro" id="IPR052594">
    <property type="entry name" value="J_domain-containing_protein"/>
</dbReference>
<dbReference type="SUPFAM" id="SSF46565">
    <property type="entry name" value="Chaperone J-domain"/>
    <property type="match status" value="1"/>
</dbReference>
<feature type="region of interest" description="Disordered" evidence="1">
    <location>
        <begin position="191"/>
        <end position="258"/>
    </location>
</feature>
<dbReference type="PRINTS" id="PR00625">
    <property type="entry name" value="JDOMAIN"/>
</dbReference>
<feature type="compositionally biased region" description="Basic residues" evidence="1">
    <location>
        <begin position="228"/>
        <end position="239"/>
    </location>
</feature>
<evidence type="ECO:0000256" key="1">
    <source>
        <dbReference type="SAM" id="MobiDB-lite"/>
    </source>
</evidence>
<evidence type="ECO:0000313" key="3">
    <source>
        <dbReference type="EMBL" id="KZT35468.1"/>
    </source>
</evidence>
<name>A0A166AM28_9AGAM</name>
<dbReference type="InterPro" id="IPR018253">
    <property type="entry name" value="DnaJ_domain_CS"/>
</dbReference>
<dbReference type="CDD" id="cd06257">
    <property type="entry name" value="DnaJ"/>
    <property type="match status" value="1"/>
</dbReference>
<feature type="compositionally biased region" description="Basic and acidic residues" evidence="1">
    <location>
        <begin position="201"/>
        <end position="213"/>
    </location>
</feature>
<dbReference type="PROSITE" id="PS00636">
    <property type="entry name" value="DNAJ_1"/>
    <property type="match status" value="1"/>
</dbReference>
<organism evidence="3 4">
    <name type="scientific">Sistotremastrum suecicum HHB10207 ss-3</name>
    <dbReference type="NCBI Taxonomy" id="1314776"/>
    <lineage>
        <taxon>Eukaryota</taxon>
        <taxon>Fungi</taxon>
        <taxon>Dikarya</taxon>
        <taxon>Basidiomycota</taxon>
        <taxon>Agaricomycotina</taxon>
        <taxon>Agaricomycetes</taxon>
        <taxon>Sistotremastrales</taxon>
        <taxon>Sistotremastraceae</taxon>
        <taxon>Sistotremastrum</taxon>
    </lineage>
</organism>
<feature type="non-terminal residue" evidence="3">
    <location>
        <position position="334"/>
    </location>
</feature>
<protein>
    <submittedName>
        <fullName evidence="3">DnaJ-domain-containing protein</fullName>
    </submittedName>
</protein>
<dbReference type="InterPro" id="IPR036869">
    <property type="entry name" value="J_dom_sf"/>
</dbReference>
<dbReference type="PANTHER" id="PTHR44144">
    <property type="entry name" value="DNAJ HOMOLOG SUBFAMILY C MEMBER 9"/>
    <property type="match status" value="1"/>
</dbReference>
<feature type="domain" description="J" evidence="2">
    <location>
        <begin position="18"/>
        <end position="88"/>
    </location>
</feature>
<sequence>MDDHDPISQFFPDDEDVDLYAVLSLTEEASLDDIKKAYRRFALLNHPDKHVNSSEEARNAAALKFQQVGFAYAVLSDEKRRKRYDTTGKTDEGFELAAGEDGWEAYFEELFEKVTKGRLDELKKEYQGSAEEIADVRAAYLETEGSIDEILARIPHSNYTDEPRFIEIISKAIKDGELIAFPAWEASLKDEKAKSKRKKTGEKEAKEAEETAKELGVWDEFYGSGKPGQRKAKGKKKAGNGKETEQDGAEAEDDEHAALRALIQKNRSKMNSVVDSLAAKYGGESNEGGRGKKRAKGDDGGSKKKAKVAAAPEIDDDEFEKLQQSLFGEKASAS</sequence>
<dbReference type="Gene3D" id="1.10.287.110">
    <property type="entry name" value="DnaJ domain"/>
    <property type="match status" value="1"/>
</dbReference>
<accession>A0A166AM28</accession>
<dbReference type="EMBL" id="KV428138">
    <property type="protein sequence ID" value="KZT35468.1"/>
    <property type="molecule type" value="Genomic_DNA"/>
</dbReference>
<dbReference type="PROSITE" id="PS50076">
    <property type="entry name" value="DNAJ_2"/>
    <property type="match status" value="1"/>
</dbReference>
<dbReference type="InterPro" id="IPR056453">
    <property type="entry name" value="HTH_DNAJC9"/>
</dbReference>
<evidence type="ECO:0000313" key="4">
    <source>
        <dbReference type="Proteomes" id="UP000076798"/>
    </source>
</evidence>
<feature type="region of interest" description="Disordered" evidence="1">
    <location>
        <begin position="280"/>
        <end position="317"/>
    </location>
</feature>
<dbReference type="GO" id="GO:0031072">
    <property type="term" value="F:heat shock protein binding"/>
    <property type="evidence" value="ECO:0007669"/>
    <property type="project" value="TreeGrafter"/>
</dbReference>
<dbReference type="SMART" id="SM00271">
    <property type="entry name" value="DnaJ"/>
    <property type="match status" value="1"/>
</dbReference>
<dbReference type="InterPro" id="IPR001623">
    <property type="entry name" value="DnaJ_domain"/>
</dbReference>
<dbReference type="AlphaFoldDB" id="A0A166AM28"/>
<dbReference type="GO" id="GO:0005634">
    <property type="term" value="C:nucleus"/>
    <property type="evidence" value="ECO:0007669"/>
    <property type="project" value="TreeGrafter"/>
</dbReference>
<dbReference type="GO" id="GO:0005737">
    <property type="term" value="C:cytoplasm"/>
    <property type="evidence" value="ECO:0007669"/>
    <property type="project" value="TreeGrafter"/>
</dbReference>
<dbReference type="Proteomes" id="UP000076798">
    <property type="component" value="Unassembled WGS sequence"/>
</dbReference>
<keyword evidence="4" id="KW-1185">Reference proteome</keyword>
<dbReference type="Pfam" id="PF00226">
    <property type="entry name" value="DnaJ"/>
    <property type="match status" value="1"/>
</dbReference>
<dbReference type="Pfam" id="PF23302">
    <property type="entry name" value="HTH_DNAJC9"/>
    <property type="match status" value="1"/>
</dbReference>
<dbReference type="STRING" id="1314776.A0A166AM28"/>
<evidence type="ECO:0000259" key="2">
    <source>
        <dbReference type="PROSITE" id="PS50076"/>
    </source>
</evidence>
<dbReference type="OrthoDB" id="110024at2759"/>
<feature type="compositionally biased region" description="Acidic residues" evidence="1">
    <location>
        <begin position="246"/>
        <end position="255"/>
    </location>
</feature>
<proteinExistence type="predicted"/>